<sequence length="211" mass="24045">MEKPETKRLFIAVDLPSAIKKRVTQFVKSARLADTKYFRPVPQKNLHITILFLGNIELNQEAVIKKLLSEIEIKNFDISVGNNLFFSLGNSSGIVYLKIKKGARELKLIYENLLKGVLNSGINIKIDKRPFMPHITLARIKDGSNNKNKNDILNLLKPFNPNNAPLSPDGLKFREFNCKKIILKQSITEDGSPVYKNIYHSHPFMQITGDR</sequence>
<evidence type="ECO:0000313" key="4">
    <source>
        <dbReference type="EMBL" id="RZD15326.1"/>
    </source>
</evidence>
<feature type="domain" description="Phosphoesterase HXTX" evidence="3">
    <location>
        <begin position="119"/>
        <end position="165"/>
    </location>
</feature>
<proteinExistence type="inferred from homology"/>
<reference evidence="4 5" key="1">
    <citation type="submission" date="2019-01" db="EMBL/GenBank/DDBJ databases">
        <title>Insights into ecological role of a new deltaproteobacterial order Candidatus Sinidesulfobacterales (Sva0485) by metagenomics and metatranscriptomics.</title>
        <authorList>
            <person name="Tan S."/>
            <person name="Liu J."/>
            <person name="Fang Y."/>
            <person name="Hedlund B.P."/>
            <person name="Lian Z.H."/>
            <person name="Huang L.Y."/>
            <person name="Li J.T."/>
            <person name="Huang L.N."/>
            <person name="Li W.J."/>
            <person name="Jiang H.C."/>
            <person name="Dong H.L."/>
            <person name="Shu W.S."/>
        </authorList>
    </citation>
    <scope>NUCLEOTIDE SEQUENCE [LARGE SCALE GENOMIC DNA]</scope>
    <source>
        <strain evidence="4">AP3</strain>
    </source>
</reference>
<name>A0A519BDI6_9DELT</name>
<dbReference type="Proteomes" id="UP000320813">
    <property type="component" value="Unassembled WGS sequence"/>
</dbReference>
<comment type="catalytic activity">
    <reaction evidence="2">
        <text>a 3'-end 2',3'-cyclophospho-ribonucleotide-RNA + H2O = a 3'-end 2'-phospho-ribonucleotide-RNA + H(+)</text>
        <dbReference type="Rhea" id="RHEA:11828"/>
        <dbReference type="Rhea" id="RHEA-COMP:10464"/>
        <dbReference type="Rhea" id="RHEA-COMP:17353"/>
        <dbReference type="ChEBI" id="CHEBI:15377"/>
        <dbReference type="ChEBI" id="CHEBI:15378"/>
        <dbReference type="ChEBI" id="CHEBI:83064"/>
        <dbReference type="ChEBI" id="CHEBI:173113"/>
        <dbReference type="EC" id="3.1.4.58"/>
    </reaction>
</comment>
<evidence type="ECO:0000313" key="5">
    <source>
        <dbReference type="Proteomes" id="UP000320813"/>
    </source>
</evidence>
<keyword evidence="1 2" id="KW-0378">Hydrolase</keyword>
<organism evidence="4 5">
    <name type="scientific">Candidatus Acidulodesulfobacterium ferriphilum</name>
    <dbReference type="NCBI Taxonomy" id="2597223"/>
    <lineage>
        <taxon>Bacteria</taxon>
        <taxon>Deltaproteobacteria</taxon>
        <taxon>Candidatus Acidulodesulfobacterales</taxon>
        <taxon>Candidatus Acidulodesulfobacterium</taxon>
    </lineage>
</organism>
<dbReference type="InterPro" id="IPR014051">
    <property type="entry name" value="Phosphoesterase_HXTX"/>
</dbReference>
<feature type="domain" description="Phosphoesterase HXTX" evidence="3">
    <location>
        <begin position="13"/>
        <end position="87"/>
    </location>
</feature>
<comment type="similarity">
    <text evidence="2">Belongs to the 2H phosphoesterase superfamily. ThpR family.</text>
</comment>
<dbReference type="InterPro" id="IPR004175">
    <property type="entry name" value="RNA_CPDase"/>
</dbReference>
<dbReference type="Pfam" id="PF02834">
    <property type="entry name" value="LigT_PEase"/>
    <property type="match status" value="2"/>
</dbReference>
<protein>
    <recommendedName>
        <fullName evidence="2">RNA 2',3'-cyclic phosphodiesterase</fullName>
        <shortName evidence="2">RNA 2',3'-CPDase</shortName>
        <ecNumber evidence="2">3.1.4.58</ecNumber>
    </recommendedName>
</protein>
<evidence type="ECO:0000259" key="3">
    <source>
        <dbReference type="Pfam" id="PF02834"/>
    </source>
</evidence>
<dbReference type="PANTHER" id="PTHR35561">
    <property type="entry name" value="RNA 2',3'-CYCLIC PHOSPHODIESTERASE"/>
    <property type="match status" value="1"/>
</dbReference>
<feature type="short sequence motif" description="HXTX 1" evidence="2">
    <location>
        <begin position="47"/>
        <end position="50"/>
    </location>
</feature>
<comment type="function">
    <text evidence="2">Hydrolyzes RNA 2',3'-cyclic phosphodiester to an RNA 2'-phosphomonoester.</text>
</comment>
<dbReference type="InterPro" id="IPR009097">
    <property type="entry name" value="Cyclic_Pdiesterase"/>
</dbReference>
<dbReference type="NCBIfam" id="TIGR02258">
    <property type="entry name" value="2_5_ligase"/>
    <property type="match status" value="1"/>
</dbReference>
<feature type="active site" description="Proton acceptor" evidence="2">
    <location>
        <position position="134"/>
    </location>
</feature>
<dbReference type="SUPFAM" id="SSF55144">
    <property type="entry name" value="LigT-like"/>
    <property type="match status" value="1"/>
</dbReference>
<dbReference type="EC" id="3.1.4.58" evidence="2"/>
<dbReference type="Gene3D" id="3.90.1140.10">
    <property type="entry name" value="Cyclic phosphodiesterase"/>
    <property type="match status" value="1"/>
</dbReference>
<dbReference type="GO" id="GO:0008664">
    <property type="term" value="F:RNA 2',3'-cyclic 3'-phosphodiesterase activity"/>
    <property type="evidence" value="ECO:0007669"/>
    <property type="project" value="UniProtKB-EC"/>
</dbReference>
<dbReference type="HAMAP" id="MF_01940">
    <property type="entry name" value="RNA_CPDase"/>
    <property type="match status" value="1"/>
</dbReference>
<comment type="caution">
    <text evidence="4">The sequence shown here is derived from an EMBL/GenBank/DDBJ whole genome shotgun (WGS) entry which is preliminary data.</text>
</comment>
<gene>
    <name evidence="4" type="primary">thpR</name>
    <name evidence="4" type="ORF">EVJ47_03375</name>
</gene>
<accession>A0A519BDI6</accession>
<dbReference type="AlphaFoldDB" id="A0A519BDI6"/>
<dbReference type="PANTHER" id="PTHR35561:SF1">
    <property type="entry name" value="RNA 2',3'-CYCLIC PHOSPHODIESTERASE"/>
    <property type="match status" value="1"/>
</dbReference>
<feature type="active site" description="Proton donor" evidence="2">
    <location>
        <position position="47"/>
    </location>
</feature>
<dbReference type="GO" id="GO:0004113">
    <property type="term" value="F:2',3'-cyclic-nucleotide 3'-phosphodiesterase activity"/>
    <property type="evidence" value="ECO:0007669"/>
    <property type="project" value="InterPro"/>
</dbReference>
<evidence type="ECO:0000256" key="1">
    <source>
        <dbReference type="ARBA" id="ARBA00022801"/>
    </source>
</evidence>
<evidence type="ECO:0000256" key="2">
    <source>
        <dbReference type="HAMAP-Rule" id="MF_01940"/>
    </source>
</evidence>
<dbReference type="EMBL" id="SGBD01000001">
    <property type="protein sequence ID" value="RZD15326.1"/>
    <property type="molecule type" value="Genomic_DNA"/>
</dbReference>
<feature type="short sequence motif" description="HXTX 2" evidence="2">
    <location>
        <begin position="134"/>
        <end position="137"/>
    </location>
</feature>